<evidence type="ECO:0000259" key="2">
    <source>
        <dbReference type="Pfam" id="PF01738"/>
    </source>
</evidence>
<dbReference type="GO" id="GO:0016787">
    <property type="term" value="F:hydrolase activity"/>
    <property type="evidence" value="ECO:0007669"/>
    <property type="project" value="UniProtKB-KW"/>
</dbReference>
<dbReference type="PANTHER" id="PTHR22946">
    <property type="entry name" value="DIENELACTONE HYDROLASE DOMAIN-CONTAINING PROTEIN-RELATED"/>
    <property type="match status" value="1"/>
</dbReference>
<dbReference type="PANTHER" id="PTHR22946:SF0">
    <property type="entry name" value="DIENELACTONE HYDROLASE DOMAIN-CONTAINING PROTEIN"/>
    <property type="match status" value="1"/>
</dbReference>
<comment type="caution">
    <text evidence="3">The sequence shown here is derived from an EMBL/GenBank/DDBJ whole genome shotgun (WGS) entry which is preliminary data.</text>
</comment>
<reference evidence="3 4" key="1">
    <citation type="submission" date="2021-05" db="EMBL/GenBank/DDBJ databases">
        <title>The draft genome of Geobacter chapellei DSM 13688.</title>
        <authorList>
            <person name="Xu Z."/>
            <person name="Masuda Y."/>
            <person name="Itoh H."/>
            <person name="Senoo K."/>
        </authorList>
    </citation>
    <scope>NUCLEOTIDE SEQUENCE [LARGE SCALE GENOMIC DNA]</scope>
    <source>
        <strain evidence="3 4">DSM 13688</strain>
    </source>
</reference>
<dbReference type="Gene3D" id="3.40.50.1820">
    <property type="entry name" value="alpha/beta hydrolase"/>
    <property type="match status" value="1"/>
</dbReference>
<sequence length="266" mass="28860">MIRRVSMVLCLCLILCAATSASAKVSGREVDYKAGDTVLKGYLAHDTAVKGKRPAVLVVHEWWGHNEYARKRARMLAELGYVALAVDMYGDGKTARHPDDAGRFASEVMKNKAVGEARFNAALDFIKQQPTVDSARVAAIGYCFGGGVVLHMARQGTDLKGVVSFHGSLGTDSPAKPGMVKAKVLVFNGDADKMIPPEQVAAFTEEMTKAGASFRFVGYPGVLHSFTNPDADAFATKYKLPMAYDKKADLDSWAQTKVFLKEIFSK</sequence>
<dbReference type="InterPro" id="IPR050261">
    <property type="entry name" value="FrsA_esterase"/>
</dbReference>
<keyword evidence="3" id="KW-0378">Hydrolase</keyword>
<name>A0ABS5UAX1_9BACT</name>
<proteinExistence type="predicted"/>
<feature type="signal peptide" evidence="1">
    <location>
        <begin position="1"/>
        <end position="23"/>
    </location>
</feature>
<evidence type="ECO:0000256" key="1">
    <source>
        <dbReference type="SAM" id="SignalP"/>
    </source>
</evidence>
<dbReference type="InterPro" id="IPR002925">
    <property type="entry name" value="Dienelactn_hydro"/>
</dbReference>
<dbReference type="SUPFAM" id="SSF53474">
    <property type="entry name" value="alpha/beta-Hydrolases"/>
    <property type="match status" value="1"/>
</dbReference>
<evidence type="ECO:0000313" key="3">
    <source>
        <dbReference type="EMBL" id="MBT1072844.1"/>
    </source>
</evidence>
<evidence type="ECO:0000313" key="4">
    <source>
        <dbReference type="Proteomes" id="UP000784128"/>
    </source>
</evidence>
<feature type="domain" description="Dienelactone hydrolase" evidence="2">
    <location>
        <begin position="40"/>
        <end position="263"/>
    </location>
</feature>
<organism evidence="3 4">
    <name type="scientific">Pelotalea chapellei</name>
    <dbReference type="NCBI Taxonomy" id="44671"/>
    <lineage>
        <taxon>Bacteria</taxon>
        <taxon>Pseudomonadati</taxon>
        <taxon>Thermodesulfobacteriota</taxon>
        <taxon>Desulfuromonadia</taxon>
        <taxon>Geobacterales</taxon>
        <taxon>Geobacteraceae</taxon>
        <taxon>Pelotalea</taxon>
    </lineage>
</organism>
<protein>
    <submittedName>
        <fullName evidence="3">Dienelactone hydrolase family protein</fullName>
    </submittedName>
</protein>
<dbReference type="EMBL" id="JAHDYS010000013">
    <property type="protein sequence ID" value="MBT1072844.1"/>
    <property type="molecule type" value="Genomic_DNA"/>
</dbReference>
<keyword evidence="1" id="KW-0732">Signal</keyword>
<dbReference type="Proteomes" id="UP000784128">
    <property type="component" value="Unassembled WGS sequence"/>
</dbReference>
<keyword evidence="4" id="KW-1185">Reference proteome</keyword>
<gene>
    <name evidence="3" type="ORF">KJB30_13695</name>
</gene>
<dbReference type="Pfam" id="PF01738">
    <property type="entry name" value="DLH"/>
    <property type="match status" value="1"/>
</dbReference>
<feature type="chain" id="PRO_5045167736" evidence="1">
    <location>
        <begin position="24"/>
        <end position="266"/>
    </location>
</feature>
<accession>A0ABS5UAX1</accession>
<dbReference type="RefSeq" id="WP_214300248.1">
    <property type="nucleotide sequence ID" value="NZ_JAHDYS010000013.1"/>
</dbReference>
<dbReference type="InterPro" id="IPR029058">
    <property type="entry name" value="AB_hydrolase_fold"/>
</dbReference>